<accession>A0A117J4Q4</accession>
<protein>
    <submittedName>
        <fullName evidence="1">Uncharacterized protein</fullName>
    </submittedName>
</protein>
<gene>
    <name evidence="1" type="ORF">AUL39_02230</name>
</gene>
<dbReference type="EMBL" id="LOJF01000001">
    <property type="protein sequence ID" value="KUH59171.1"/>
    <property type="molecule type" value="Genomic_DNA"/>
</dbReference>
<evidence type="ECO:0000313" key="1">
    <source>
        <dbReference type="EMBL" id="KUH59171.1"/>
    </source>
</evidence>
<comment type="caution">
    <text evidence="1">The sequence shown here is derived from an EMBL/GenBank/DDBJ whole genome shotgun (WGS) entry which is preliminary data.</text>
</comment>
<dbReference type="AlphaFoldDB" id="A0A117J4Q4"/>
<proteinExistence type="predicted"/>
<name>A0A117J4Q4_TRASO</name>
<keyword evidence="2" id="KW-1185">Reference proteome</keyword>
<reference evidence="1 2" key="1">
    <citation type="submission" date="2015-12" db="EMBL/GenBank/DDBJ databases">
        <title>Draft Genome Sequence of Olsenella scatoligenes SK9K4T; a Producer of 3-Methylindole- (skatole) and 4-Methylphenol- (p-cresol) Isolated from Pig Feces.</title>
        <authorList>
            <person name="Li X."/>
            <person name="Borg B."/>
            <person name="Canibe N."/>
        </authorList>
    </citation>
    <scope>NUCLEOTIDE SEQUENCE [LARGE SCALE GENOMIC DNA]</scope>
    <source>
        <strain evidence="1 2">SK9K4</strain>
    </source>
</reference>
<evidence type="ECO:0000313" key="2">
    <source>
        <dbReference type="Proteomes" id="UP000054078"/>
    </source>
</evidence>
<sequence>MVVTWPTASERGDGEAIGYVQGYRMSGQGYVLGRGLGQLKAGDTLTPVFDYFDSEGNWVETLQGDAITAFDPSNVEVRYEDAGDADVVFWGTLTTVYGSQVDTEVLTTE</sequence>
<dbReference type="STRING" id="1299998.AUL39_02230"/>
<dbReference type="Proteomes" id="UP000054078">
    <property type="component" value="Unassembled WGS sequence"/>
</dbReference>
<organism evidence="1 2">
    <name type="scientific">Tractidigestivibacter scatoligenes</name>
    <name type="common">Olsenella scatoligenes</name>
    <dbReference type="NCBI Taxonomy" id="1299998"/>
    <lineage>
        <taxon>Bacteria</taxon>
        <taxon>Bacillati</taxon>
        <taxon>Actinomycetota</taxon>
        <taxon>Coriobacteriia</taxon>
        <taxon>Coriobacteriales</taxon>
        <taxon>Atopobiaceae</taxon>
        <taxon>Tractidigestivibacter</taxon>
    </lineage>
</organism>